<keyword evidence="3" id="KW-0597">Phosphoprotein</keyword>
<feature type="domain" description="Cation-transporting P-type ATPase N-terminal" evidence="13">
    <location>
        <begin position="10"/>
        <end position="83"/>
    </location>
</feature>
<evidence type="ECO:0000256" key="12">
    <source>
        <dbReference type="SAM" id="Phobius"/>
    </source>
</evidence>
<dbReference type="EMBL" id="CP025084">
    <property type="protein sequence ID" value="AUH05065.1"/>
    <property type="molecule type" value="Genomic_DNA"/>
</dbReference>
<evidence type="ECO:0000256" key="4">
    <source>
        <dbReference type="ARBA" id="ARBA00022692"/>
    </source>
</evidence>
<dbReference type="RefSeq" id="WP_021016021.1">
    <property type="nucleotide sequence ID" value="NZ_CP025084.1"/>
</dbReference>
<dbReference type="KEGG" id="serq:CWC46_13590"/>
<dbReference type="SUPFAM" id="SSF81665">
    <property type="entry name" value="Calcium ATPase, transmembrane domain M"/>
    <property type="match status" value="1"/>
</dbReference>
<dbReference type="GO" id="GO:0005886">
    <property type="term" value="C:plasma membrane"/>
    <property type="evidence" value="ECO:0007669"/>
    <property type="project" value="TreeGrafter"/>
</dbReference>
<dbReference type="GO" id="GO:0016887">
    <property type="term" value="F:ATP hydrolysis activity"/>
    <property type="evidence" value="ECO:0007669"/>
    <property type="project" value="InterPro"/>
</dbReference>
<evidence type="ECO:0000256" key="2">
    <source>
        <dbReference type="ARBA" id="ARBA00005675"/>
    </source>
</evidence>
<dbReference type="InterPro" id="IPR008250">
    <property type="entry name" value="ATPase_P-typ_transduc_dom_A_sf"/>
</dbReference>
<dbReference type="InterPro" id="IPR036412">
    <property type="entry name" value="HAD-like_sf"/>
</dbReference>
<dbReference type="SUPFAM" id="SSF81653">
    <property type="entry name" value="Calcium ATPase, transduction domain A"/>
    <property type="match status" value="1"/>
</dbReference>
<dbReference type="InterPro" id="IPR004014">
    <property type="entry name" value="ATPase_P-typ_cation-transptr_N"/>
</dbReference>
<dbReference type="KEGG" id="sera:Ser39006_013595"/>
<sequence length="921" mass="98677">MENSSDPLPTWHALPVEQTFSILKSSDDGLSSTEALARLSKHGPNHIEHGPRRGVLKILLRQLSDPLIYVLIAAGLIAALMGKVTDGVVVLTVVVINTLVGFAQEMRASKAIEALSSLMPQQATVTRDGDVTVVPAHELVPGDVLLLQPGDQVSADVRLFETNGLQVEEAMLTGESVPANKFEAPVKAEAVLGDRRSMAFGGTLVVAGTAKGIVIATGARTELGRISQLLSETVELETPLTRRLGHMARTITLGIVMVAVLIFIVGLLREYPLIHSALAAITLTVASTPEGLPAVITIASAIGVRRMALRKAIIRHLPAVETLGSITVICTDKTGTLTRNEMTVKALWTPTGTVAVTGTGYAPEGELHNNDDLAPAASAVATELLRAAVLCNDATLENDGGRWKIVGDPTEGALVVAARKAKLNEDELREAYVRLDEIPFNSERQFMVTLHTNAEGGQLVCIKGAPEVVAKLCPVIDDQSIEFDIVQGAAHSLAERGMRVLGIATAQVDTIPSLEDATWRRELRLLGLVGMVDPPREEATEAVRACQHAGIVVKMMTGDHPATARTIGALFGLFDGEGDGAQIVTGHQIETTSDANLVALVRKTHVFARVAPEHKLRLVTALQADGQVVAMTGDGVNDAPALKRAEIGVAMGISGTAVAKEAADMVLSDDNFASISAAVEEGRRVYDNLLKSLAFILPTSLGQAMIILVAVLFFPIVDGHLQMPIEPVQILWVNLVVAIALALPLAFEAREPDLMDRPPKPPDEPLIGPFLVFRTFLVGALMTMGAMSLFFYEYHSDLAAGIAPVLARSQTVAVTTIILFQCAYLLNCRSLTESAFRIGLFSNLYVYFGIAATLVLQLCFVYMPPLNALFHTHPLDATDWIAPTLVALAGLPVLSLEKHFWRRRSKSAHDAVETQREARRP</sequence>
<evidence type="ECO:0000313" key="14">
    <source>
        <dbReference type="EMBL" id="AUH00744.1"/>
    </source>
</evidence>
<dbReference type="GO" id="GO:0046872">
    <property type="term" value="F:metal ion binding"/>
    <property type="evidence" value="ECO:0007669"/>
    <property type="project" value="UniProtKB-KW"/>
</dbReference>
<keyword evidence="6" id="KW-0547">Nucleotide-binding</keyword>
<evidence type="ECO:0000313" key="15">
    <source>
        <dbReference type="EMBL" id="AUH05065.1"/>
    </source>
</evidence>
<keyword evidence="16" id="KW-1185">Reference proteome</keyword>
<dbReference type="GO" id="GO:0005524">
    <property type="term" value="F:ATP binding"/>
    <property type="evidence" value="ECO:0007669"/>
    <property type="project" value="UniProtKB-KW"/>
</dbReference>
<dbReference type="Proteomes" id="UP000233778">
    <property type="component" value="Chromosome"/>
</dbReference>
<dbReference type="FunFam" id="3.40.50.1000:FF:000083">
    <property type="entry name" value="Sodium/potassium-transporting ATPase subunit alpha"/>
    <property type="match status" value="1"/>
</dbReference>
<dbReference type="GO" id="GO:1902600">
    <property type="term" value="P:proton transmembrane transport"/>
    <property type="evidence" value="ECO:0007669"/>
    <property type="project" value="TreeGrafter"/>
</dbReference>
<dbReference type="Pfam" id="PF00689">
    <property type="entry name" value="Cation_ATPase_C"/>
    <property type="match status" value="1"/>
</dbReference>
<dbReference type="FunFam" id="2.70.150.10:FF:000160">
    <property type="entry name" value="Sarcoplasmic/endoplasmic reticulum calcium ATPase 1"/>
    <property type="match status" value="1"/>
</dbReference>
<comment type="similarity">
    <text evidence="2">Belongs to the cation transport ATPase (P-type) (TC 3.A.3) family. Type IIA subfamily.</text>
</comment>
<dbReference type="GO" id="GO:0030007">
    <property type="term" value="P:intracellular potassium ion homeostasis"/>
    <property type="evidence" value="ECO:0007669"/>
    <property type="project" value="TreeGrafter"/>
</dbReference>
<dbReference type="PROSITE" id="PS00154">
    <property type="entry name" value="ATPASE_E1_E2"/>
    <property type="match status" value="1"/>
</dbReference>
<reference evidence="15" key="2">
    <citation type="submission" date="2013-09" db="EMBL/GenBank/DDBJ databases">
        <authorList>
            <person name="Wang G."/>
            <person name="Yang Y."/>
            <person name="Su Y."/>
        </authorList>
    </citation>
    <scope>NUCLEOTIDE SEQUENCE</scope>
    <source>
        <strain evidence="15">ATCC 39006</strain>
    </source>
</reference>
<dbReference type="NCBIfam" id="TIGR01494">
    <property type="entry name" value="ATPase_P-type"/>
    <property type="match status" value="2"/>
</dbReference>
<dbReference type="InterPro" id="IPR001757">
    <property type="entry name" value="P_typ_ATPase"/>
</dbReference>
<evidence type="ECO:0000256" key="11">
    <source>
        <dbReference type="ARBA" id="ARBA00023136"/>
    </source>
</evidence>
<dbReference type="InterPro" id="IPR050510">
    <property type="entry name" value="Cation_transp_ATPase_P-type"/>
</dbReference>
<keyword evidence="10 12" id="KW-1133">Transmembrane helix</keyword>
<feature type="transmembrane region" description="Helical" evidence="12">
    <location>
        <begin position="877"/>
        <end position="896"/>
    </location>
</feature>
<evidence type="ECO:0000256" key="7">
    <source>
        <dbReference type="ARBA" id="ARBA00022840"/>
    </source>
</evidence>
<dbReference type="PANTHER" id="PTHR43294:SF20">
    <property type="entry name" value="P-TYPE ATPASE"/>
    <property type="match status" value="1"/>
</dbReference>
<dbReference type="SUPFAM" id="SSF81660">
    <property type="entry name" value="Metal cation-transporting ATPase, ATP-binding domain N"/>
    <property type="match status" value="1"/>
</dbReference>
<feature type="transmembrane region" description="Helical" evidence="12">
    <location>
        <begin position="729"/>
        <end position="749"/>
    </location>
</feature>
<dbReference type="InterPro" id="IPR044492">
    <property type="entry name" value="P_typ_ATPase_HD_dom"/>
</dbReference>
<evidence type="ECO:0000256" key="6">
    <source>
        <dbReference type="ARBA" id="ARBA00022741"/>
    </source>
</evidence>
<dbReference type="GO" id="GO:1990573">
    <property type="term" value="P:potassium ion import across plasma membrane"/>
    <property type="evidence" value="ECO:0007669"/>
    <property type="project" value="TreeGrafter"/>
</dbReference>
<evidence type="ECO:0000256" key="3">
    <source>
        <dbReference type="ARBA" id="ARBA00022553"/>
    </source>
</evidence>
<evidence type="ECO:0000259" key="13">
    <source>
        <dbReference type="SMART" id="SM00831"/>
    </source>
</evidence>
<evidence type="ECO:0000256" key="5">
    <source>
        <dbReference type="ARBA" id="ARBA00022723"/>
    </source>
</evidence>
<evidence type="ECO:0000256" key="8">
    <source>
        <dbReference type="ARBA" id="ARBA00022842"/>
    </source>
</evidence>
<comment type="subcellular location">
    <subcellularLocation>
        <location evidence="1">Endomembrane system</location>
        <topology evidence="1">Multi-pass membrane protein</topology>
    </subcellularLocation>
</comment>
<keyword evidence="11 12" id="KW-0472">Membrane</keyword>
<keyword evidence="7" id="KW-0067">ATP-binding</keyword>
<dbReference type="SMART" id="SM00831">
    <property type="entry name" value="Cation_ATPase_N"/>
    <property type="match status" value="1"/>
</dbReference>
<feature type="transmembrane region" description="Helical" evidence="12">
    <location>
        <begin position="770"/>
        <end position="792"/>
    </location>
</feature>
<dbReference type="PRINTS" id="PR00120">
    <property type="entry name" value="HATPASE"/>
</dbReference>
<dbReference type="PRINTS" id="PR00119">
    <property type="entry name" value="CATATPASE"/>
</dbReference>
<dbReference type="Proteomes" id="UP000017700">
    <property type="component" value="Chromosome"/>
</dbReference>
<gene>
    <name evidence="14" type="ORF">CWC46_13590</name>
    <name evidence="15" type="ORF">Ser39006_013595</name>
</gene>
<keyword evidence="5" id="KW-0479">Metal-binding</keyword>
<dbReference type="Pfam" id="PF00122">
    <property type="entry name" value="E1-E2_ATPase"/>
    <property type="match status" value="1"/>
</dbReference>
<evidence type="ECO:0000256" key="9">
    <source>
        <dbReference type="ARBA" id="ARBA00022967"/>
    </source>
</evidence>
<feature type="transmembrane region" description="Helical" evidence="12">
    <location>
        <begin position="693"/>
        <end position="717"/>
    </location>
</feature>
<reference evidence="14 17" key="3">
    <citation type="submission" date="2017-11" db="EMBL/GenBank/DDBJ databases">
        <title>Complete genome sequence of Serratia sp. ATCC 39006 LacA.</title>
        <authorList>
            <person name="Hampton H.G."/>
            <person name="Jackson S.A."/>
            <person name="Jauregui R."/>
            <person name="Poulter G.T.M."/>
            <person name="Salmond G.P.C."/>
            <person name="Fineran P.C."/>
        </authorList>
    </citation>
    <scope>NUCLEOTIDE SEQUENCE [LARGE SCALE GENOMIC DNA]</scope>
    <source>
        <strain evidence="14 17">ATCC 39006</strain>
    </source>
</reference>
<dbReference type="STRING" id="104623.Ser39006_02758"/>
<dbReference type="InterPro" id="IPR006068">
    <property type="entry name" value="ATPase_P-typ_cation-transptr_C"/>
</dbReference>
<dbReference type="Pfam" id="PF13246">
    <property type="entry name" value="Cation_ATPase"/>
    <property type="match status" value="1"/>
</dbReference>
<evidence type="ECO:0000313" key="17">
    <source>
        <dbReference type="Proteomes" id="UP000233778"/>
    </source>
</evidence>
<feature type="transmembrane region" description="Helical" evidence="12">
    <location>
        <begin position="250"/>
        <end position="268"/>
    </location>
</feature>
<evidence type="ECO:0000256" key="1">
    <source>
        <dbReference type="ARBA" id="ARBA00004127"/>
    </source>
</evidence>
<keyword evidence="4 12" id="KW-0812">Transmembrane</keyword>
<evidence type="ECO:0000256" key="10">
    <source>
        <dbReference type="ARBA" id="ARBA00022989"/>
    </source>
</evidence>
<dbReference type="InterPro" id="IPR059000">
    <property type="entry name" value="ATPase_P-type_domA"/>
</dbReference>
<dbReference type="Gene3D" id="3.40.1110.10">
    <property type="entry name" value="Calcium-transporting ATPase, cytoplasmic domain N"/>
    <property type="match status" value="1"/>
</dbReference>
<dbReference type="InterPro" id="IPR023298">
    <property type="entry name" value="ATPase_P-typ_TM_dom_sf"/>
</dbReference>
<dbReference type="EMBL" id="CP025085">
    <property type="protein sequence ID" value="AUH00744.1"/>
    <property type="molecule type" value="Genomic_DNA"/>
</dbReference>
<dbReference type="Pfam" id="PF00690">
    <property type="entry name" value="Cation_ATPase_N"/>
    <property type="match status" value="1"/>
</dbReference>
<dbReference type="Pfam" id="PF08282">
    <property type="entry name" value="Hydrolase_3"/>
    <property type="match status" value="1"/>
</dbReference>
<dbReference type="OrthoDB" id="9814270at2"/>
<dbReference type="Gene3D" id="2.70.150.10">
    <property type="entry name" value="Calcium-transporting ATPase, cytoplasmic transduction domain A"/>
    <property type="match status" value="1"/>
</dbReference>
<dbReference type="AlphaFoldDB" id="A0A2I5TKH4"/>
<dbReference type="GO" id="GO:0036376">
    <property type="term" value="P:sodium ion export across plasma membrane"/>
    <property type="evidence" value="ECO:0007669"/>
    <property type="project" value="TreeGrafter"/>
</dbReference>
<keyword evidence="8" id="KW-0460">Magnesium</keyword>
<reference evidence="15" key="4">
    <citation type="submission" date="2017-11" db="EMBL/GenBank/DDBJ databases">
        <title>Complete genome sequence of Serratia sp. ATCC 39006.</title>
        <authorList>
            <person name="Hampton H.G."/>
            <person name="Jackson S.A."/>
            <person name="Jauregui R."/>
            <person name="Poulter G.T.M."/>
            <person name="Salmond G.P.C."/>
            <person name="Fineran P.C."/>
        </authorList>
    </citation>
    <scope>NUCLEOTIDE SEQUENCE</scope>
    <source>
        <strain evidence="15">ATCC 39006</strain>
    </source>
</reference>
<dbReference type="SFLD" id="SFLDG00002">
    <property type="entry name" value="C1.7:_P-type_atpase_like"/>
    <property type="match status" value="1"/>
</dbReference>
<dbReference type="InterPro" id="IPR023299">
    <property type="entry name" value="ATPase_P-typ_cyto_dom_N"/>
</dbReference>
<feature type="transmembrane region" description="Helical" evidence="12">
    <location>
        <begin position="844"/>
        <end position="865"/>
    </location>
</feature>
<dbReference type="Gene3D" id="1.20.1110.10">
    <property type="entry name" value="Calcium-transporting ATPase, transmembrane domain"/>
    <property type="match status" value="1"/>
</dbReference>
<feature type="transmembrane region" description="Helical" evidence="12">
    <location>
        <begin position="63"/>
        <end position="81"/>
    </location>
</feature>
<dbReference type="GO" id="GO:0005391">
    <property type="term" value="F:P-type sodium:potassium-exchanging transporter activity"/>
    <property type="evidence" value="ECO:0007669"/>
    <property type="project" value="TreeGrafter"/>
</dbReference>
<feature type="transmembrane region" description="Helical" evidence="12">
    <location>
        <begin position="274"/>
        <end position="304"/>
    </location>
</feature>
<accession>A0A2I5TKH4</accession>
<reference evidence="15 16" key="1">
    <citation type="journal article" date="2013" name="Genome Announc.">
        <title>Draft genome sequence of Serratia sp. strain ATCC 39006, a model bacterium for analysis of the biosynthesis and regulation of prodigiosin, a carbapenem, and gas vesicles.</title>
        <authorList>
            <person name="Fineran P.C."/>
            <person name="Iglesias Cans M.C."/>
            <person name="Ramsay J.P."/>
            <person name="Wilf N.M."/>
            <person name="Cossyleon D."/>
            <person name="McNeil M.B."/>
            <person name="Williamson N.R."/>
            <person name="Monson R.E."/>
            <person name="Becher S.A."/>
            <person name="Stanton J.A."/>
            <person name="Brugger K."/>
            <person name="Brown S.D."/>
            <person name="Salmond G.P."/>
        </authorList>
    </citation>
    <scope>NUCLEOTIDE SEQUENCE [LARGE SCALE GENOMIC DNA]</scope>
    <source>
        <strain evidence="15">ATCC 39006</strain>
        <strain evidence="16">ATCC 39006 / SC 11482</strain>
    </source>
</reference>
<evidence type="ECO:0000313" key="16">
    <source>
        <dbReference type="Proteomes" id="UP000017700"/>
    </source>
</evidence>
<organism evidence="15 16">
    <name type="scientific">Serratia sp. (strain ATCC 39006)</name>
    <name type="common">Prodigiosinella confusarubida</name>
    <dbReference type="NCBI Taxonomy" id="104623"/>
    <lineage>
        <taxon>Bacteria</taxon>
        <taxon>Pseudomonadati</taxon>
        <taxon>Pseudomonadota</taxon>
        <taxon>Gammaproteobacteria</taxon>
        <taxon>Enterobacterales</taxon>
        <taxon>Pectobacteriaceae</taxon>
        <taxon>Prodigiosinella</taxon>
    </lineage>
</organism>
<dbReference type="PANTHER" id="PTHR43294">
    <property type="entry name" value="SODIUM/POTASSIUM-TRANSPORTING ATPASE SUBUNIT ALPHA"/>
    <property type="match status" value="1"/>
</dbReference>
<dbReference type="Gene3D" id="3.40.50.1000">
    <property type="entry name" value="HAD superfamily/HAD-like"/>
    <property type="match status" value="1"/>
</dbReference>
<dbReference type="InterPro" id="IPR023214">
    <property type="entry name" value="HAD_sf"/>
</dbReference>
<keyword evidence="9" id="KW-1278">Translocase</keyword>
<dbReference type="GO" id="GO:0012505">
    <property type="term" value="C:endomembrane system"/>
    <property type="evidence" value="ECO:0007669"/>
    <property type="project" value="UniProtKB-SubCell"/>
</dbReference>
<dbReference type="SUPFAM" id="SSF56784">
    <property type="entry name" value="HAD-like"/>
    <property type="match status" value="1"/>
</dbReference>
<protein>
    <submittedName>
        <fullName evidence="15">Cation transporter</fullName>
    </submittedName>
</protein>
<dbReference type="SFLD" id="SFLDF00027">
    <property type="entry name" value="p-type_atpase"/>
    <property type="match status" value="1"/>
</dbReference>
<feature type="transmembrane region" description="Helical" evidence="12">
    <location>
        <begin position="812"/>
        <end position="832"/>
    </location>
</feature>
<proteinExistence type="inferred from homology"/>
<dbReference type="InterPro" id="IPR018303">
    <property type="entry name" value="ATPase_P-typ_P_site"/>
</dbReference>
<name>A0A2I5TKH4_SERS3</name>
<dbReference type="GO" id="GO:0006883">
    <property type="term" value="P:intracellular sodium ion homeostasis"/>
    <property type="evidence" value="ECO:0007669"/>
    <property type="project" value="TreeGrafter"/>
</dbReference>
<dbReference type="SFLD" id="SFLDS00003">
    <property type="entry name" value="Haloacid_Dehalogenase"/>
    <property type="match status" value="1"/>
</dbReference>